<evidence type="ECO:0000256" key="4">
    <source>
        <dbReference type="ARBA" id="ARBA00023212"/>
    </source>
</evidence>
<dbReference type="SUPFAM" id="SSF52540">
    <property type="entry name" value="P-loop containing nucleoside triphosphate hydrolases"/>
    <property type="match status" value="1"/>
</dbReference>
<dbReference type="InterPro" id="IPR019821">
    <property type="entry name" value="Kinesin_motor_CS"/>
</dbReference>
<organism evidence="8 9">
    <name type="scientific">Schistosoma mansoni</name>
    <name type="common">Blood fluke</name>
    <dbReference type="NCBI Taxonomy" id="6183"/>
    <lineage>
        <taxon>Eukaryota</taxon>
        <taxon>Metazoa</taxon>
        <taxon>Spiralia</taxon>
        <taxon>Lophotrochozoa</taxon>
        <taxon>Platyhelminthes</taxon>
        <taxon>Trematoda</taxon>
        <taxon>Digenea</taxon>
        <taxon>Strigeidida</taxon>
        <taxon>Schistosomatoidea</taxon>
        <taxon>Schistosomatidae</taxon>
        <taxon>Schistosoma</taxon>
    </lineage>
</organism>
<dbReference type="ExpressionAtlas" id="A0A3Q0KUD9">
    <property type="expression patterns" value="baseline and differential"/>
</dbReference>
<feature type="domain" description="Kinesin motor" evidence="7">
    <location>
        <begin position="5"/>
        <end position="362"/>
    </location>
</feature>
<dbReference type="GO" id="GO:0003777">
    <property type="term" value="F:microtubule motor activity"/>
    <property type="evidence" value="ECO:0007669"/>
    <property type="project" value="InterPro"/>
</dbReference>
<name>A0A3Q0KUD9_SCHMA</name>
<dbReference type="InParanoid" id="A0A3Q0KUD9"/>
<dbReference type="InterPro" id="IPR027640">
    <property type="entry name" value="Kinesin-like_fam"/>
</dbReference>
<dbReference type="PANTHER" id="PTHR47968">
    <property type="entry name" value="CENTROMERE PROTEIN E"/>
    <property type="match status" value="1"/>
</dbReference>
<dbReference type="InterPro" id="IPR056524">
    <property type="entry name" value="KIF6/9_C"/>
</dbReference>
<dbReference type="InterPro" id="IPR001752">
    <property type="entry name" value="Kinesin_motor_dom"/>
</dbReference>
<comment type="similarity">
    <text evidence="5 6">Belongs to the TRAFAC class myosin-kinesin ATPase superfamily. Kinesin family.</text>
</comment>
<keyword evidence="8" id="KW-1185">Reference proteome</keyword>
<evidence type="ECO:0000256" key="1">
    <source>
        <dbReference type="ARBA" id="ARBA00004245"/>
    </source>
</evidence>
<keyword evidence="4" id="KW-0963">Cytoplasm</keyword>
<dbReference type="PRINTS" id="PR00380">
    <property type="entry name" value="KINESINHEAVY"/>
</dbReference>
<dbReference type="GO" id="GO:0005524">
    <property type="term" value="F:ATP binding"/>
    <property type="evidence" value="ECO:0007669"/>
    <property type="project" value="UniProtKB-UniRule"/>
</dbReference>
<evidence type="ECO:0000256" key="2">
    <source>
        <dbReference type="ARBA" id="ARBA00022741"/>
    </source>
</evidence>
<keyword evidence="3 5" id="KW-0067">ATP-binding</keyword>
<dbReference type="AlphaFoldDB" id="A0A3Q0KUD9"/>
<sequence>MVRQTIQIYLRLRPSAYHKQLSKYNIDDLTHHQYQQHQGQRQQSKKPKITFECTRNTQQDDVICNRKEFYNFQFDAIFDTKVGQDQVFNDVAKSVIDKSLLGYNGTIFAYGQTGSGKTYTITGGAEKYSERGIIPRCLAYLFDHFEKDLTCEYTLKISYMEIYNEIGYDLLDSRHNNMTSKLEDLPRVTLFEHTEAGTVHLKNLSIHSASTTDEALNLLFMGDTNRIIAETPMNEASTRSHCIFTIHITSRPHGSSVIRRSKLHLVDLAGSERVYKCGLDGTLLTEAKYINLSLHYLEQVIIALAEKQRTHVPYRNSMMTMMLRDSLGGNCMTSMIATCSIEQENLQETISTCRFAQRVALIKNEITLNEEQDPYLTINHLKSEIEHLKAELAFATGIEKDATLNVEDKEKCEKLIQEFLNTPSTNEEVCVPAPILSNIHMINFGFSVMHALHWKNIKRFESMKASAKQVVVPSLPNTTKEANQLREILAQRDHEIQLKKCRTGVLIKLLKQKKQKDIPKNYSPHVYTNANIPNHDDNTSTNSQCVENTSTTESCKVQNKSNIEGHKTFQTPQTNTLLDESKRAVDHVTKWLEQQVKGKLLGQLSLGREEAFNIFKQDYPLQDEIDKKKEQLKSLYAEAKLQGSKMSKAKEEVGAIRVQLNSLMQTDQNDSKTQHILTELRNQLELKRTEYRDSYSSLKELKPRVEHLQHSLELAKMRLVQDFESWWNQMSIEQSDDNISHQQRNESISLNSLNDTKNVKLNDTSSVCTVEDKNLSESSKQSYTDSKLNKSSFESVQLTKQINNNPMNYQLNHSIPMTGDPVVDADILTFIRAREKIRSKRLNMDQQIKNPCIE</sequence>
<evidence type="ECO:0000256" key="3">
    <source>
        <dbReference type="ARBA" id="ARBA00022840"/>
    </source>
</evidence>
<protein>
    <recommendedName>
        <fullName evidence="6">Kinesin-like protein</fullName>
    </recommendedName>
</protein>
<evidence type="ECO:0000256" key="5">
    <source>
        <dbReference type="PROSITE-ProRule" id="PRU00283"/>
    </source>
</evidence>
<dbReference type="WBParaSite" id="Smp_197070.1">
    <property type="protein sequence ID" value="Smp_197070.1"/>
    <property type="gene ID" value="Smp_197070"/>
</dbReference>
<keyword evidence="6" id="KW-0493">Microtubule</keyword>
<evidence type="ECO:0000256" key="6">
    <source>
        <dbReference type="RuleBase" id="RU000394"/>
    </source>
</evidence>
<reference evidence="9" key="2">
    <citation type="submission" date="2018-12" db="UniProtKB">
        <authorList>
            <consortium name="WormBaseParasite"/>
        </authorList>
    </citation>
    <scope>IDENTIFICATION</scope>
    <source>
        <strain evidence="9">Puerto Rican</strain>
    </source>
</reference>
<keyword evidence="2 5" id="KW-0547">Nucleotide-binding</keyword>
<evidence type="ECO:0000313" key="9">
    <source>
        <dbReference type="WBParaSite" id="Smp_197070.1"/>
    </source>
</evidence>
<dbReference type="GO" id="GO:0007018">
    <property type="term" value="P:microtubule-based movement"/>
    <property type="evidence" value="ECO:0007669"/>
    <property type="project" value="InterPro"/>
</dbReference>
<dbReference type="GO" id="GO:0008017">
    <property type="term" value="F:microtubule binding"/>
    <property type="evidence" value="ECO:0007669"/>
    <property type="project" value="InterPro"/>
</dbReference>
<dbReference type="PANTHER" id="PTHR47968:SF67">
    <property type="entry name" value="KINESIN MOTOR DOMAIN-CONTAINING PROTEIN"/>
    <property type="match status" value="1"/>
</dbReference>
<dbReference type="Pfam" id="PF00225">
    <property type="entry name" value="Kinesin"/>
    <property type="match status" value="1"/>
</dbReference>
<dbReference type="InterPro" id="IPR036961">
    <property type="entry name" value="Kinesin_motor_dom_sf"/>
</dbReference>
<dbReference type="STRING" id="6183.A0A3Q0KUD9"/>
<dbReference type="Proteomes" id="UP000008854">
    <property type="component" value="Unassembled WGS sequence"/>
</dbReference>
<feature type="binding site" evidence="5">
    <location>
        <begin position="111"/>
        <end position="118"/>
    </location>
    <ligand>
        <name>ATP</name>
        <dbReference type="ChEBI" id="CHEBI:30616"/>
    </ligand>
</feature>
<dbReference type="SMART" id="SM00129">
    <property type="entry name" value="KISc"/>
    <property type="match status" value="1"/>
</dbReference>
<dbReference type="PROSITE" id="PS50067">
    <property type="entry name" value="KINESIN_MOTOR_2"/>
    <property type="match status" value="1"/>
</dbReference>
<evidence type="ECO:0000259" key="7">
    <source>
        <dbReference type="PROSITE" id="PS50067"/>
    </source>
</evidence>
<accession>A0A3Q0KUD9</accession>
<keyword evidence="5 6" id="KW-0505">Motor protein</keyword>
<evidence type="ECO:0000313" key="8">
    <source>
        <dbReference type="Proteomes" id="UP000008854"/>
    </source>
</evidence>
<dbReference type="Gene3D" id="3.40.850.10">
    <property type="entry name" value="Kinesin motor domain"/>
    <property type="match status" value="1"/>
</dbReference>
<reference evidence="8" key="1">
    <citation type="journal article" date="2012" name="PLoS Negl. Trop. Dis.">
        <title>A systematically improved high quality genome and transcriptome of the human blood fluke Schistosoma mansoni.</title>
        <authorList>
            <person name="Protasio A.V."/>
            <person name="Tsai I.J."/>
            <person name="Babbage A."/>
            <person name="Nichol S."/>
            <person name="Hunt M."/>
            <person name="Aslett M.A."/>
            <person name="De Silva N."/>
            <person name="Velarde G.S."/>
            <person name="Anderson T.J."/>
            <person name="Clark R.C."/>
            <person name="Davidson C."/>
            <person name="Dillon G.P."/>
            <person name="Holroyd N.E."/>
            <person name="LoVerde P.T."/>
            <person name="Lloyd C."/>
            <person name="McQuillan J."/>
            <person name="Oliveira G."/>
            <person name="Otto T.D."/>
            <person name="Parker-Manuel S.J."/>
            <person name="Quail M.A."/>
            <person name="Wilson R.A."/>
            <person name="Zerlotini A."/>
            <person name="Dunne D.W."/>
            <person name="Berriman M."/>
        </authorList>
    </citation>
    <scope>NUCLEOTIDE SEQUENCE [LARGE SCALE GENOMIC DNA]</scope>
    <source>
        <strain evidence="8">Puerto Rican</strain>
    </source>
</reference>
<dbReference type="PROSITE" id="PS00411">
    <property type="entry name" value="KINESIN_MOTOR_1"/>
    <property type="match status" value="1"/>
</dbReference>
<dbReference type="Pfam" id="PF23735">
    <property type="entry name" value="KIF9"/>
    <property type="match status" value="1"/>
</dbReference>
<keyword evidence="4" id="KW-0206">Cytoskeleton</keyword>
<comment type="subcellular location">
    <subcellularLocation>
        <location evidence="1">Cytoplasm</location>
        <location evidence="1">Cytoskeleton</location>
    </subcellularLocation>
</comment>
<dbReference type="GO" id="GO:0005874">
    <property type="term" value="C:microtubule"/>
    <property type="evidence" value="ECO:0007669"/>
    <property type="project" value="UniProtKB-KW"/>
</dbReference>
<dbReference type="InterPro" id="IPR027417">
    <property type="entry name" value="P-loop_NTPase"/>
</dbReference>
<proteinExistence type="inferred from homology"/>